<dbReference type="EMBL" id="AFJM02000012">
    <property type="protein sequence ID" value="EMM74405.1"/>
    <property type="molecule type" value="Genomic_DNA"/>
</dbReference>
<accession>M6FPJ7</accession>
<organism evidence="1 2">
    <name type="scientific">Leptospira weilii str. 2006001855</name>
    <dbReference type="NCBI Taxonomy" id="996804"/>
    <lineage>
        <taxon>Bacteria</taxon>
        <taxon>Pseudomonadati</taxon>
        <taxon>Spirochaetota</taxon>
        <taxon>Spirochaetia</taxon>
        <taxon>Leptospirales</taxon>
        <taxon>Leptospiraceae</taxon>
        <taxon>Leptospira</taxon>
    </lineage>
</organism>
<sequence>MNGISGAAANYSYYIAPGDVHTITTSEDMYKLGSGGTNFITWLTTLSTGVKPGNAKCTTNGGDCVHSNFTKNTINLALSAVTSDQSYANNKNLATTCGTVVGL</sequence>
<gene>
    <name evidence="1" type="ORF">LEP1GSC038_2467</name>
</gene>
<dbReference type="AlphaFoldDB" id="M6FPJ7"/>
<name>M6FPJ7_9LEPT</name>
<evidence type="ECO:0000313" key="1">
    <source>
        <dbReference type="EMBL" id="EMM74405.1"/>
    </source>
</evidence>
<comment type="caution">
    <text evidence="1">The sequence shown here is derived from an EMBL/GenBank/DDBJ whole genome shotgun (WGS) entry which is preliminary data.</text>
</comment>
<evidence type="ECO:0000313" key="2">
    <source>
        <dbReference type="Proteomes" id="UP000012101"/>
    </source>
</evidence>
<dbReference type="Proteomes" id="UP000012101">
    <property type="component" value="Unassembled WGS sequence"/>
</dbReference>
<protein>
    <submittedName>
        <fullName evidence="1">Uncharacterized protein</fullName>
    </submittedName>
</protein>
<reference evidence="1 2" key="1">
    <citation type="submission" date="2013-01" db="EMBL/GenBank/DDBJ databases">
        <authorList>
            <person name="Harkins D.M."/>
            <person name="Durkin A.S."/>
            <person name="Brinkac L.M."/>
            <person name="Haft D.H."/>
            <person name="Selengut J.D."/>
            <person name="Sanka R."/>
            <person name="DePew J."/>
            <person name="Purushe J."/>
            <person name="Hospenthal D.R."/>
            <person name="Murray C.K."/>
            <person name="Pimentel G."/>
            <person name="Wasfy M."/>
            <person name="Vinetz J.M."/>
            <person name="Sutton G.G."/>
            <person name="Nierman W.C."/>
            <person name="Fouts D.E."/>
        </authorList>
    </citation>
    <scope>NUCLEOTIDE SEQUENCE [LARGE SCALE GENOMIC DNA]</scope>
    <source>
        <strain evidence="1 2">2006001855</strain>
    </source>
</reference>
<proteinExistence type="predicted"/>